<comment type="caution">
    <text evidence="3">The sequence shown here is derived from an EMBL/GenBank/DDBJ whole genome shotgun (WGS) entry which is preliminary data.</text>
</comment>
<accession>A0A9J6EFG9</accession>
<dbReference type="EMBL" id="JABSTU010000004">
    <property type="protein sequence ID" value="KAH8033211.1"/>
    <property type="molecule type" value="Genomic_DNA"/>
</dbReference>
<keyword evidence="1" id="KW-0472">Membrane</keyword>
<dbReference type="InterPro" id="IPR006621">
    <property type="entry name" value="Nose-resist-to-fluoxetine_N"/>
</dbReference>
<feature type="transmembrane region" description="Helical" evidence="1">
    <location>
        <begin position="196"/>
        <end position="216"/>
    </location>
</feature>
<keyword evidence="1" id="KW-1133">Transmembrane helix</keyword>
<evidence type="ECO:0000256" key="1">
    <source>
        <dbReference type="SAM" id="Phobius"/>
    </source>
</evidence>
<organism evidence="3 4">
    <name type="scientific">Rhipicephalus microplus</name>
    <name type="common">Cattle tick</name>
    <name type="synonym">Boophilus microplus</name>
    <dbReference type="NCBI Taxonomy" id="6941"/>
    <lineage>
        <taxon>Eukaryota</taxon>
        <taxon>Metazoa</taxon>
        <taxon>Ecdysozoa</taxon>
        <taxon>Arthropoda</taxon>
        <taxon>Chelicerata</taxon>
        <taxon>Arachnida</taxon>
        <taxon>Acari</taxon>
        <taxon>Parasitiformes</taxon>
        <taxon>Ixodida</taxon>
        <taxon>Ixodoidea</taxon>
        <taxon>Ixodidae</taxon>
        <taxon>Rhipicephalinae</taxon>
        <taxon>Rhipicephalus</taxon>
        <taxon>Boophilus</taxon>
    </lineage>
</organism>
<reference evidence="3" key="1">
    <citation type="journal article" date="2020" name="Cell">
        <title>Large-Scale Comparative Analyses of Tick Genomes Elucidate Their Genetic Diversity and Vector Capacities.</title>
        <authorList>
            <consortium name="Tick Genome and Microbiome Consortium (TIGMIC)"/>
            <person name="Jia N."/>
            <person name="Wang J."/>
            <person name="Shi W."/>
            <person name="Du L."/>
            <person name="Sun Y."/>
            <person name="Zhan W."/>
            <person name="Jiang J.F."/>
            <person name="Wang Q."/>
            <person name="Zhang B."/>
            <person name="Ji P."/>
            <person name="Bell-Sakyi L."/>
            <person name="Cui X.M."/>
            <person name="Yuan T.T."/>
            <person name="Jiang B.G."/>
            <person name="Yang W.F."/>
            <person name="Lam T.T."/>
            <person name="Chang Q.C."/>
            <person name="Ding S.J."/>
            <person name="Wang X.J."/>
            <person name="Zhu J.G."/>
            <person name="Ruan X.D."/>
            <person name="Zhao L."/>
            <person name="Wei J.T."/>
            <person name="Ye R.Z."/>
            <person name="Que T.C."/>
            <person name="Du C.H."/>
            <person name="Zhou Y.H."/>
            <person name="Cheng J.X."/>
            <person name="Dai P.F."/>
            <person name="Guo W.B."/>
            <person name="Han X.H."/>
            <person name="Huang E.J."/>
            <person name="Li L.F."/>
            <person name="Wei W."/>
            <person name="Gao Y.C."/>
            <person name="Liu J.Z."/>
            <person name="Shao H.Z."/>
            <person name="Wang X."/>
            <person name="Wang C.C."/>
            <person name="Yang T.C."/>
            <person name="Huo Q.B."/>
            <person name="Li W."/>
            <person name="Chen H.Y."/>
            <person name="Chen S.E."/>
            <person name="Zhou L.G."/>
            <person name="Ni X.B."/>
            <person name="Tian J.H."/>
            <person name="Sheng Y."/>
            <person name="Liu T."/>
            <person name="Pan Y.S."/>
            <person name="Xia L.Y."/>
            <person name="Li J."/>
            <person name="Zhao F."/>
            <person name="Cao W.C."/>
        </authorList>
    </citation>
    <scope>NUCLEOTIDE SEQUENCE</scope>
    <source>
        <strain evidence="3">Rmic-2018</strain>
    </source>
</reference>
<name>A0A9J6EFG9_RHIMP</name>
<dbReference type="PANTHER" id="PTHR11161:SF0">
    <property type="entry name" value="O-ACYLTRANSFERASE LIKE PROTEIN"/>
    <property type="match status" value="1"/>
</dbReference>
<feature type="transmembrane region" description="Helical" evidence="1">
    <location>
        <begin position="260"/>
        <end position="279"/>
    </location>
</feature>
<proteinExistence type="predicted"/>
<feature type="transmembrane region" description="Helical" evidence="1">
    <location>
        <begin position="132"/>
        <end position="152"/>
    </location>
</feature>
<gene>
    <name evidence="3" type="ORF">HPB51_008421</name>
</gene>
<reference evidence="3" key="2">
    <citation type="submission" date="2021-09" db="EMBL/GenBank/DDBJ databases">
        <authorList>
            <person name="Jia N."/>
            <person name="Wang J."/>
            <person name="Shi W."/>
            <person name="Du L."/>
            <person name="Sun Y."/>
            <person name="Zhan W."/>
            <person name="Jiang J."/>
            <person name="Wang Q."/>
            <person name="Zhang B."/>
            <person name="Ji P."/>
            <person name="Sakyi L.B."/>
            <person name="Cui X."/>
            <person name="Yuan T."/>
            <person name="Jiang B."/>
            <person name="Yang W."/>
            <person name="Lam T.T.-Y."/>
            <person name="Chang Q."/>
            <person name="Ding S."/>
            <person name="Wang X."/>
            <person name="Zhu J."/>
            <person name="Ruan X."/>
            <person name="Zhao L."/>
            <person name="Wei J."/>
            <person name="Que T."/>
            <person name="Du C."/>
            <person name="Cheng J."/>
            <person name="Dai P."/>
            <person name="Han X."/>
            <person name="Huang E."/>
            <person name="Gao Y."/>
            <person name="Liu J."/>
            <person name="Shao H."/>
            <person name="Ye R."/>
            <person name="Li L."/>
            <person name="Wei W."/>
            <person name="Wang X."/>
            <person name="Wang C."/>
            <person name="Huo Q."/>
            <person name="Li W."/>
            <person name="Guo W."/>
            <person name="Chen H."/>
            <person name="Chen S."/>
            <person name="Zhou L."/>
            <person name="Zhou L."/>
            <person name="Ni X."/>
            <person name="Tian J."/>
            <person name="Zhou Y."/>
            <person name="Sheng Y."/>
            <person name="Liu T."/>
            <person name="Pan Y."/>
            <person name="Xia L."/>
            <person name="Li J."/>
            <person name="Zhao F."/>
            <person name="Cao W."/>
        </authorList>
    </citation>
    <scope>NUCLEOTIDE SEQUENCE</scope>
    <source>
        <strain evidence="3">Rmic-2018</strain>
        <tissue evidence="3">Larvae</tissue>
    </source>
</reference>
<evidence type="ECO:0000313" key="4">
    <source>
        <dbReference type="Proteomes" id="UP000821866"/>
    </source>
</evidence>
<evidence type="ECO:0000259" key="2">
    <source>
        <dbReference type="Pfam" id="PF20146"/>
    </source>
</evidence>
<keyword evidence="4" id="KW-1185">Reference proteome</keyword>
<sequence>MFAVITATGYMPNGVYEGGFANLGSQDQCLKVESNKGIRGRYCTLFWRPPTEVSLAAFTKEELRENPRLDIRLWLNNTRERFHVGSRSGVCIPSTCQQKEMNHIISGVASAYGAEASLKYCRTKEAVRFKKLEVGIMTTIPAMVVVLAFFLLPKLVHGPLAEEHLSKYYNGCSKNWWTVLVHINNFNKYEEICLDHYWYISVDMQIFVVASVLCVLMTRCLLWALALCCTTVVVFASWPWNNMKLPSRGVAALYSALHKNAWALSLGWITYACATGQAGKARLKSP</sequence>
<dbReference type="AlphaFoldDB" id="A0A9J6EFG9"/>
<dbReference type="Pfam" id="PF20146">
    <property type="entry name" value="NRF"/>
    <property type="match status" value="1"/>
</dbReference>
<keyword evidence="1" id="KW-0812">Transmembrane</keyword>
<feature type="transmembrane region" description="Helical" evidence="1">
    <location>
        <begin position="221"/>
        <end position="240"/>
    </location>
</feature>
<dbReference type="VEuPathDB" id="VectorBase:LOC119162151"/>
<evidence type="ECO:0000313" key="3">
    <source>
        <dbReference type="EMBL" id="KAH8033211.1"/>
    </source>
</evidence>
<feature type="domain" description="Nose resistant-to-fluoxetine protein N-terminal" evidence="2">
    <location>
        <begin position="4"/>
        <end position="105"/>
    </location>
</feature>
<dbReference type="Proteomes" id="UP000821866">
    <property type="component" value="Chromosome 2"/>
</dbReference>
<protein>
    <recommendedName>
        <fullName evidence="2">Nose resistant-to-fluoxetine protein N-terminal domain-containing protein</fullName>
    </recommendedName>
</protein>
<dbReference type="PANTHER" id="PTHR11161">
    <property type="entry name" value="O-ACYLTRANSFERASE"/>
    <property type="match status" value="1"/>
</dbReference>
<dbReference type="InterPro" id="IPR052728">
    <property type="entry name" value="O2_lipid_transport_reg"/>
</dbReference>